<proteinExistence type="predicted"/>
<dbReference type="EMBL" id="BARU01019508">
    <property type="protein sequence ID" value="GAH53567.1"/>
    <property type="molecule type" value="Genomic_DNA"/>
</dbReference>
<reference evidence="1" key="1">
    <citation type="journal article" date="2014" name="Front. Microbiol.">
        <title>High frequency of phylogenetically diverse reductive dehalogenase-homologous genes in deep subseafloor sedimentary metagenomes.</title>
        <authorList>
            <person name="Kawai M."/>
            <person name="Futagami T."/>
            <person name="Toyoda A."/>
            <person name="Takaki Y."/>
            <person name="Nishi S."/>
            <person name="Hori S."/>
            <person name="Arai W."/>
            <person name="Tsubouchi T."/>
            <person name="Morono Y."/>
            <person name="Uchiyama I."/>
            <person name="Ito T."/>
            <person name="Fujiyama A."/>
            <person name="Inagaki F."/>
            <person name="Takami H."/>
        </authorList>
    </citation>
    <scope>NUCLEOTIDE SEQUENCE</scope>
    <source>
        <strain evidence="1">Expedition CK06-06</strain>
    </source>
</reference>
<gene>
    <name evidence="1" type="ORF">S03H2_32126</name>
</gene>
<name>X1G8M6_9ZZZZ</name>
<sequence length="209" mass="24151">MSWRVVPRDEISRIELADKGISEKTASIVREERGYPKAEIHAVPHLVRGLEAEVPTVQIRIRGEKGDLVRQRDLSGKKYFWSGCSPFRQDIQGLLRENDANFKITSLDEICDYVVNEKKHLEDKYENRGMIKKLVIIMTKAGQVMTSFGNYKSGGVPLPLRRKVREVEEGFDPDMAEIFDFVKRKGNFEESSVLAYRDAFLPQWCTYFD</sequence>
<comment type="caution">
    <text evidence="1">The sequence shown here is derived from an EMBL/GenBank/DDBJ whole genome shotgun (WGS) entry which is preliminary data.</text>
</comment>
<protein>
    <submittedName>
        <fullName evidence="1">Uncharacterized protein</fullName>
    </submittedName>
</protein>
<organism evidence="1">
    <name type="scientific">marine sediment metagenome</name>
    <dbReference type="NCBI Taxonomy" id="412755"/>
    <lineage>
        <taxon>unclassified sequences</taxon>
        <taxon>metagenomes</taxon>
        <taxon>ecological metagenomes</taxon>
    </lineage>
</organism>
<evidence type="ECO:0000313" key="1">
    <source>
        <dbReference type="EMBL" id="GAH53567.1"/>
    </source>
</evidence>
<dbReference type="AlphaFoldDB" id="X1G8M6"/>
<accession>X1G8M6</accession>